<accession>A0A1V6PN39</accession>
<reference evidence="7" key="1">
    <citation type="journal article" date="2017" name="Nat. Microbiol.">
        <title>Global analysis of biosynthetic gene clusters reveals vast potential of secondary metabolite production in Penicillium species.</title>
        <authorList>
            <person name="Nielsen J.C."/>
            <person name="Grijseels S."/>
            <person name="Prigent S."/>
            <person name="Ji B."/>
            <person name="Dainat J."/>
            <person name="Nielsen K.F."/>
            <person name="Frisvad J.C."/>
            <person name="Workman M."/>
            <person name="Nielsen J."/>
        </authorList>
    </citation>
    <scope>NUCLEOTIDE SEQUENCE [LARGE SCALE GENOMIC DNA]</scope>
    <source>
        <strain evidence="7">IBT 11843</strain>
    </source>
</reference>
<name>A0A1V6PN39_PENDC</name>
<keyword evidence="2" id="KW-0238">DNA-binding</keyword>
<dbReference type="InterPro" id="IPR001138">
    <property type="entry name" value="Zn2Cys6_DnaBD"/>
</dbReference>
<gene>
    <name evidence="6" type="ORF">PENDEC_c001G03835</name>
</gene>
<dbReference type="PROSITE" id="PS00463">
    <property type="entry name" value="ZN2_CY6_FUNGAL_1"/>
    <property type="match status" value="1"/>
</dbReference>
<dbReference type="Pfam" id="PF00172">
    <property type="entry name" value="Zn_clus"/>
    <property type="match status" value="1"/>
</dbReference>
<dbReference type="InterPro" id="IPR021858">
    <property type="entry name" value="Fun_TF"/>
</dbReference>
<dbReference type="SUPFAM" id="SSF57701">
    <property type="entry name" value="Zn2/Cys6 DNA-binding domain"/>
    <property type="match status" value="1"/>
</dbReference>
<evidence type="ECO:0000313" key="6">
    <source>
        <dbReference type="EMBL" id="OQD78418.1"/>
    </source>
</evidence>
<dbReference type="GO" id="GO:0000981">
    <property type="term" value="F:DNA-binding transcription factor activity, RNA polymerase II-specific"/>
    <property type="evidence" value="ECO:0007669"/>
    <property type="project" value="InterPro"/>
</dbReference>
<feature type="domain" description="Zn(2)-C6 fungal-type" evidence="5">
    <location>
        <begin position="19"/>
        <end position="49"/>
    </location>
</feature>
<keyword evidence="3" id="KW-0804">Transcription</keyword>
<organism evidence="6 7">
    <name type="scientific">Penicillium decumbens</name>
    <dbReference type="NCBI Taxonomy" id="69771"/>
    <lineage>
        <taxon>Eukaryota</taxon>
        <taxon>Fungi</taxon>
        <taxon>Dikarya</taxon>
        <taxon>Ascomycota</taxon>
        <taxon>Pezizomycotina</taxon>
        <taxon>Eurotiomycetes</taxon>
        <taxon>Eurotiomycetidae</taxon>
        <taxon>Eurotiales</taxon>
        <taxon>Aspergillaceae</taxon>
        <taxon>Penicillium</taxon>
    </lineage>
</organism>
<evidence type="ECO:0000256" key="1">
    <source>
        <dbReference type="ARBA" id="ARBA00023015"/>
    </source>
</evidence>
<keyword evidence="4" id="KW-0539">Nucleus</keyword>
<keyword evidence="1" id="KW-0805">Transcription regulation</keyword>
<dbReference type="GO" id="GO:0003677">
    <property type="term" value="F:DNA binding"/>
    <property type="evidence" value="ECO:0007669"/>
    <property type="project" value="UniProtKB-KW"/>
</dbReference>
<dbReference type="Gene3D" id="4.10.240.10">
    <property type="entry name" value="Zn(2)-C6 fungal-type DNA-binding domain"/>
    <property type="match status" value="1"/>
</dbReference>
<dbReference type="CDD" id="cd00067">
    <property type="entry name" value="GAL4"/>
    <property type="match status" value="1"/>
</dbReference>
<dbReference type="PANTHER" id="PTHR47657:SF12">
    <property type="entry name" value="ZN(II)2CYS6 TRANSCRIPTION FACTOR (EUROFUNG)"/>
    <property type="match status" value="1"/>
</dbReference>
<dbReference type="PROSITE" id="PS50048">
    <property type="entry name" value="ZN2_CY6_FUNGAL_2"/>
    <property type="match status" value="1"/>
</dbReference>
<evidence type="ECO:0000256" key="3">
    <source>
        <dbReference type="ARBA" id="ARBA00023163"/>
    </source>
</evidence>
<dbReference type="Proteomes" id="UP000191522">
    <property type="component" value="Unassembled WGS sequence"/>
</dbReference>
<proteinExistence type="predicted"/>
<dbReference type="InterPro" id="IPR052400">
    <property type="entry name" value="Zn2-C6_fungal_TF"/>
</dbReference>
<comment type="caution">
    <text evidence="6">The sequence shown here is derived from an EMBL/GenBank/DDBJ whole genome shotgun (WGS) entry which is preliminary data.</text>
</comment>
<evidence type="ECO:0000313" key="7">
    <source>
        <dbReference type="Proteomes" id="UP000191522"/>
    </source>
</evidence>
<keyword evidence="7" id="KW-1185">Reference proteome</keyword>
<dbReference type="Pfam" id="PF11951">
    <property type="entry name" value="Fungal_trans_2"/>
    <property type="match status" value="1"/>
</dbReference>
<sequence>MAGPGGGPPRKSHTKSRNGCKTCKRRHIRCDETFPQCRNCTKHNCRCDYQDMASAQSSPSTPRRGPDLLMSPEIEMEIENWHRTGVPPYPELMQCPQSGWSNLSRSDLRLIHHIIGLSIDLHRRGLSTCTVWAQKMPNFLAIALSNNFVMGSILALSAFHLAFVTRDQETKQLAYHHRVTALGGLQTAINSFSKDNCEAILAASILLSWQATERQSWISLQQGVSSVLELMHPYWKQESELAQLVEKNRALSAADYSLTNEEDYAQLDRTVCALHGAQKGVFHNPEHSQRLGELIEFVQQFRQEYPNETSEQSFERIQVLRSWLFWLPASMLQGSDSEFSALAILSQFFAVGVALDRFYPEMGGSHLGALSIGPIEEMYRILAANNAADPFNHEIRQAMTLMDLPRRIVARYRSRLGWSPRSSVEHYSPGPPSPYHGLPEYHLASSSSLGSASPSYAAYTPPLQSPPAVTVAGSPFHLDNYVTAAPSHTLYPSSSQPLDTHDPQLGLSDLSHAGSIPHSSAFTPPYGREVLCAEIPRAGSTLGPHLEVYPQAHLFETPGMVAPGTCWT</sequence>
<evidence type="ECO:0000256" key="4">
    <source>
        <dbReference type="ARBA" id="ARBA00023242"/>
    </source>
</evidence>
<dbReference type="InterPro" id="IPR036864">
    <property type="entry name" value="Zn2-C6_fun-type_DNA-bd_sf"/>
</dbReference>
<protein>
    <recommendedName>
        <fullName evidence="5">Zn(2)-C6 fungal-type domain-containing protein</fullName>
    </recommendedName>
</protein>
<dbReference type="PANTHER" id="PTHR47657">
    <property type="entry name" value="STEROL REGULATORY ELEMENT-BINDING PROTEIN ECM22"/>
    <property type="match status" value="1"/>
</dbReference>
<evidence type="ECO:0000259" key="5">
    <source>
        <dbReference type="PROSITE" id="PS50048"/>
    </source>
</evidence>
<dbReference type="OrthoDB" id="1924260at2759"/>
<evidence type="ECO:0000256" key="2">
    <source>
        <dbReference type="ARBA" id="ARBA00023125"/>
    </source>
</evidence>
<dbReference type="GO" id="GO:0008270">
    <property type="term" value="F:zinc ion binding"/>
    <property type="evidence" value="ECO:0007669"/>
    <property type="project" value="InterPro"/>
</dbReference>
<dbReference type="SMART" id="SM00066">
    <property type="entry name" value="GAL4"/>
    <property type="match status" value="1"/>
</dbReference>
<dbReference type="EMBL" id="MDYL01000001">
    <property type="protein sequence ID" value="OQD78418.1"/>
    <property type="molecule type" value="Genomic_DNA"/>
</dbReference>
<dbReference type="OMA" id="CPLVGSM"/>
<dbReference type="STRING" id="69771.A0A1V6PN39"/>
<dbReference type="AlphaFoldDB" id="A0A1V6PN39"/>